<feature type="coiled-coil region" evidence="1">
    <location>
        <begin position="520"/>
        <end position="568"/>
    </location>
</feature>
<dbReference type="OrthoDB" id="3197614at2759"/>
<evidence type="ECO:0000256" key="1">
    <source>
        <dbReference type="SAM" id="Coils"/>
    </source>
</evidence>
<dbReference type="EMBL" id="KV749251">
    <property type="protein sequence ID" value="OCL10377.1"/>
    <property type="molecule type" value="Genomic_DNA"/>
</dbReference>
<feature type="compositionally biased region" description="Basic and acidic residues" evidence="2">
    <location>
        <begin position="608"/>
        <end position="619"/>
    </location>
</feature>
<dbReference type="Proteomes" id="UP000250140">
    <property type="component" value="Unassembled WGS sequence"/>
</dbReference>
<keyword evidence="4" id="KW-1185">Reference proteome</keyword>
<proteinExistence type="predicted"/>
<feature type="compositionally biased region" description="Low complexity" evidence="2">
    <location>
        <begin position="72"/>
        <end position="101"/>
    </location>
</feature>
<name>A0A8E2F4G2_9PEZI</name>
<feature type="region of interest" description="Disordered" evidence="2">
    <location>
        <begin position="571"/>
        <end position="619"/>
    </location>
</feature>
<dbReference type="PANTHER" id="PTHR40130:SF1">
    <property type="entry name" value="SPINDLE POLE BODY-ASSOCIATED PROTEIN CUT12 DOMAIN-CONTAINING PROTEIN"/>
    <property type="match status" value="1"/>
</dbReference>
<keyword evidence="1" id="KW-0175">Coiled coil</keyword>
<gene>
    <name evidence="3" type="ORF">AOQ84DRAFT_438384</name>
</gene>
<feature type="compositionally biased region" description="Basic and acidic residues" evidence="2">
    <location>
        <begin position="571"/>
        <end position="595"/>
    </location>
</feature>
<feature type="region of interest" description="Disordered" evidence="2">
    <location>
        <begin position="256"/>
        <end position="278"/>
    </location>
</feature>
<protein>
    <submittedName>
        <fullName evidence="3">Uncharacterized protein</fullName>
    </submittedName>
</protein>
<feature type="compositionally biased region" description="Low complexity" evidence="2">
    <location>
        <begin position="266"/>
        <end position="278"/>
    </location>
</feature>
<organism evidence="3 4">
    <name type="scientific">Glonium stellatum</name>
    <dbReference type="NCBI Taxonomy" id="574774"/>
    <lineage>
        <taxon>Eukaryota</taxon>
        <taxon>Fungi</taxon>
        <taxon>Dikarya</taxon>
        <taxon>Ascomycota</taxon>
        <taxon>Pezizomycotina</taxon>
        <taxon>Dothideomycetes</taxon>
        <taxon>Pleosporomycetidae</taxon>
        <taxon>Gloniales</taxon>
        <taxon>Gloniaceae</taxon>
        <taxon>Glonium</taxon>
    </lineage>
</organism>
<evidence type="ECO:0000256" key="2">
    <source>
        <dbReference type="SAM" id="MobiDB-lite"/>
    </source>
</evidence>
<evidence type="ECO:0000313" key="4">
    <source>
        <dbReference type="Proteomes" id="UP000250140"/>
    </source>
</evidence>
<feature type="compositionally biased region" description="Basic and acidic residues" evidence="2">
    <location>
        <begin position="158"/>
        <end position="167"/>
    </location>
</feature>
<dbReference type="PANTHER" id="PTHR40130">
    <property type="entry name" value="EXPRESSED PROTEIN"/>
    <property type="match status" value="1"/>
</dbReference>
<evidence type="ECO:0000313" key="3">
    <source>
        <dbReference type="EMBL" id="OCL10377.1"/>
    </source>
</evidence>
<reference evidence="3 4" key="1">
    <citation type="journal article" date="2016" name="Nat. Commun.">
        <title>Ectomycorrhizal ecology is imprinted in the genome of the dominant symbiotic fungus Cenococcum geophilum.</title>
        <authorList>
            <consortium name="DOE Joint Genome Institute"/>
            <person name="Peter M."/>
            <person name="Kohler A."/>
            <person name="Ohm R.A."/>
            <person name="Kuo A."/>
            <person name="Krutzmann J."/>
            <person name="Morin E."/>
            <person name="Arend M."/>
            <person name="Barry K.W."/>
            <person name="Binder M."/>
            <person name="Choi C."/>
            <person name="Clum A."/>
            <person name="Copeland A."/>
            <person name="Grisel N."/>
            <person name="Haridas S."/>
            <person name="Kipfer T."/>
            <person name="LaButti K."/>
            <person name="Lindquist E."/>
            <person name="Lipzen A."/>
            <person name="Maire R."/>
            <person name="Meier B."/>
            <person name="Mihaltcheva S."/>
            <person name="Molinier V."/>
            <person name="Murat C."/>
            <person name="Poggeler S."/>
            <person name="Quandt C.A."/>
            <person name="Sperisen C."/>
            <person name="Tritt A."/>
            <person name="Tisserant E."/>
            <person name="Crous P.W."/>
            <person name="Henrissat B."/>
            <person name="Nehls U."/>
            <person name="Egli S."/>
            <person name="Spatafora J.W."/>
            <person name="Grigoriev I.V."/>
            <person name="Martin F.M."/>
        </authorList>
    </citation>
    <scope>NUCLEOTIDE SEQUENCE [LARGE SCALE GENOMIC DNA]</scope>
    <source>
        <strain evidence="3 4">CBS 207.34</strain>
    </source>
</reference>
<accession>A0A8E2F4G2</accession>
<sequence length="619" mass="65340">METAHLTQAYDHARNAQHELAAGEFANAAKDTGDAEALRILNLLEHHHHRLASIIKSPSARTAAANNKEPGSAPNPSDSPAVPVPSTSASVVRSTSPTPSVSSPPKPTSRRRPSRDPSSSIATNLATARGIPGAQPRRGAPVSAALSATNAVANTPPRGERQSRADNQDSPYSARDSIQRQARRADESIRNSIESLRPPGRSDKAQQTSSRHTDTTDPSAHAPQHEEGFQRFYSTFENIFSAISAPLAFASLPLSPSTPSAPVPAPVVKTTRSTTTTETDLTTLISRPALRALKEDQGPSGPFANTAESFYVVPTSGGTVSYAGILTHQHPHPHSHQHAASQGSHLPDVIEEDTSEHGSNPDEFVDAVETPYPPSPTSPRHKRRGAKPPPAPSSSHSVSIPAGRGTSRKTMEELELENTTLRALLDKQSRRLQMWEATSQSQSLALAQSFRARGPALAAAVSDPSALAQAIAMGMGVAPPLPSPSRTGSTGARTPTTIPVPARAEAPSAASAAAAAAATAAATAKAVEEAEARVQELVAQVEALRSDKERDAQEIEKLTIVLARYREQWEKLKAGARGRRERERARELEREKEGAGEGGSGGGEEGEEKSGEGEEGGKE</sequence>
<dbReference type="AlphaFoldDB" id="A0A8E2F4G2"/>
<feature type="region of interest" description="Disordered" evidence="2">
    <location>
        <begin position="351"/>
        <end position="410"/>
    </location>
</feature>
<feature type="region of interest" description="Disordered" evidence="2">
    <location>
        <begin position="57"/>
        <end position="224"/>
    </location>
</feature>